<dbReference type="Gene3D" id="1.10.238.10">
    <property type="entry name" value="EF-hand"/>
    <property type="match status" value="2"/>
</dbReference>
<dbReference type="InterPro" id="IPR050230">
    <property type="entry name" value="CALM/Myosin/TropC-like"/>
</dbReference>
<dbReference type="InterPro" id="IPR002048">
    <property type="entry name" value="EF_hand_dom"/>
</dbReference>
<feature type="domain" description="EF-hand" evidence="4">
    <location>
        <begin position="142"/>
        <end position="177"/>
    </location>
</feature>
<dbReference type="CDD" id="cd00051">
    <property type="entry name" value="EFh"/>
    <property type="match status" value="1"/>
</dbReference>
<dbReference type="GO" id="GO:0016460">
    <property type="term" value="C:myosin II complex"/>
    <property type="evidence" value="ECO:0007669"/>
    <property type="project" value="TreeGrafter"/>
</dbReference>
<keyword evidence="1" id="KW-0677">Repeat</keyword>
<keyword evidence="6" id="KW-1185">Reference proteome</keyword>
<evidence type="ECO:0000313" key="5">
    <source>
        <dbReference type="EMBL" id="KAK3092569.1"/>
    </source>
</evidence>
<evidence type="ECO:0000256" key="1">
    <source>
        <dbReference type="ARBA" id="ARBA00022737"/>
    </source>
</evidence>
<keyword evidence="2" id="KW-0514">Muscle protein</keyword>
<feature type="compositionally biased region" description="Basic residues" evidence="3">
    <location>
        <begin position="207"/>
        <end position="223"/>
    </location>
</feature>
<gene>
    <name evidence="5" type="ORF">FSP39_004508</name>
</gene>
<dbReference type="AlphaFoldDB" id="A0AA88XV00"/>
<reference evidence="5" key="1">
    <citation type="submission" date="2019-08" db="EMBL/GenBank/DDBJ databases">
        <title>The improved chromosome-level genome for the pearl oyster Pinctada fucata martensii using PacBio sequencing and Hi-C.</title>
        <authorList>
            <person name="Zheng Z."/>
        </authorList>
    </citation>
    <scope>NUCLEOTIDE SEQUENCE</scope>
    <source>
        <strain evidence="5">ZZ-2019</strain>
        <tissue evidence="5">Adductor muscle</tissue>
    </source>
</reference>
<dbReference type="EMBL" id="VSWD01000009">
    <property type="protein sequence ID" value="KAK3092569.1"/>
    <property type="molecule type" value="Genomic_DNA"/>
</dbReference>
<dbReference type="GO" id="GO:0005509">
    <property type="term" value="F:calcium ion binding"/>
    <property type="evidence" value="ECO:0007669"/>
    <property type="project" value="InterPro"/>
</dbReference>
<feature type="compositionally biased region" description="Basic and acidic residues" evidence="3">
    <location>
        <begin position="237"/>
        <end position="248"/>
    </location>
</feature>
<proteinExistence type="predicted"/>
<feature type="compositionally biased region" description="Basic and acidic residues" evidence="3">
    <location>
        <begin position="192"/>
        <end position="206"/>
    </location>
</feature>
<evidence type="ECO:0000259" key="4">
    <source>
        <dbReference type="PROSITE" id="PS50222"/>
    </source>
</evidence>
<feature type="compositionally biased region" description="Polar residues" evidence="3">
    <location>
        <begin position="273"/>
        <end position="290"/>
    </location>
</feature>
<organism evidence="5 6">
    <name type="scientific">Pinctada imbricata</name>
    <name type="common">Atlantic pearl-oyster</name>
    <name type="synonym">Pinctada martensii</name>
    <dbReference type="NCBI Taxonomy" id="66713"/>
    <lineage>
        <taxon>Eukaryota</taxon>
        <taxon>Metazoa</taxon>
        <taxon>Spiralia</taxon>
        <taxon>Lophotrochozoa</taxon>
        <taxon>Mollusca</taxon>
        <taxon>Bivalvia</taxon>
        <taxon>Autobranchia</taxon>
        <taxon>Pteriomorphia</taxon>
        <taxon>Pterioida</taxon>
        <taxon>Pterioidea</taxon>
        <taxon>Pteriidae</taxon>
        <taxon>Pinctada</taxon>
    </lineage>
</organism>
<protein>
    <recommendedName>
        <fullName evidence="4">EF-hand domain-containing protein</fullName>
    </recommendedName>
</protein>
<evidence type="ECO:0000256" key="3">
    <source>
        <dbReference type="SAM" id="MobiDB-lite"/>
    </source>
</evidence>
<dbReference type="SUPFAM" id="SSF47473">
    <property type="entry name" value="EF-hand"/>
    <property type="match status" value="1"/>
</dbReference>
<dbReference type="PANTHER" id="PTHR23048">
    <property type="entry name" value="MYOSIN LIGHT CHAIN 1, 3"/>
    <property type="match status" value="1"/>
</dbReference>
<accession>A0AA88XV00</accession>
<dbReference type="FunFam" id="1.10.238.10:FF:000001">
    <property type="entry name" value="Calmodulin 1"/>
    <property type="match status" value="1"/>
</dbReference>
<sequence>MVSLISLYYFYQIIISDIKLFVQSTKDDVKRKVKKKKKSRFVDANLDRFTGFSRPGQPYFVPPNMSERLSYEELEEAFCLFEAREEGVILVDKVKDIVKILGMDPDPERLEYLLTHAHKDENRLIKYKDYVGVILKLFHDDESEDALRKAFRVFDESESDTISVDSLRHVLTKMNDDDEFTEEEVQNIIKAAKPDSENLIHYEKPNRPHFHRPDHHQPVHHPQNHGGDNSGLVQTLDLHRPDQSHNQHLDNLQPGRPHRPHFRPQHRPQQNPDSNQNVQSTSSKTGFDSPSPSPANYFIGDEVNGPARSAGEVAEPCQGLESGHTAGYIHGPQRKRGKDVVVPVARSAGEVAEPCQGLESGHTAGYIHGPQRKRGKDVVVPVVAGTNSSVQVLRLSYWDVPLAHSSTSLSTGRPGFDSPSPSPANYFICMQ</sequence>
<feature type="region of interest" description="Disordered" evidence="3">
    <location>
        <begin position="192"/>
        <end position="336"/>
    </location>
</feature>
<dbReference type="Proteomes" id="UP001186944">
    <property type="component" value="Unassembled WGS sequence"/>
</dbReference>
<dbReference type="InterPro" id="IPR011992">
    <property type="entry name" value="EF-hand-dom_pair"/>
</dbReference>
<dbReference type="PANTHER" id="PTHR23048:SF0">
    <property type="entry name" value="CALMODULIN LIKE 3"/>
    <property type="match status" value="1"/>
</dbReference>
<evidence type="ECO:0000256" key="2">
    <source>
        <dbReference type="ARBA" id="ARBA00023179"/>
    </source>
</evidence>
<feature type="compositionally biased region" description="Basic residues" evidence="3">
    <location>
        <begin position="256"/>
        <end position="266"/>
    </location>
</feature>
<evidence type="ECO:0000313" key="6">
    <source>
        <dbReference type="Proteomes" id="UP001186944"/>
    </source>
</evidence>
<dbReference type="PROSITE" id="PS50222">
    <property type="entry name" value="EF_HAND_2"/>
    <property type="match status" value="1"/>
</dbReference>
<comment type="caution">
    <text evidence="5">The sequence shown here is derived from an EMBL/GenBank/DDBJ whole genome shotgun (WGS) entry which is preliminary data.</text>
</comment>
<name>A0AA88XV00_PINIB</name>